<dbReference type="PROSITE" id="PS51671">
    <property type="entry name" value="ACT"/>
    <property type="match status" value="2"/>
</dbReference>
<proteinExistence type="inferred from homology"/>
<dbReference type="FunFam" id="1.10.3090.10:FF:000005">
    <property type="entry name" value="Bifunctional uridylyltransferase/uridylyl-removing enzyme"/>
    <property type="match status" value="1"/>
</dbReference>
<evidence type="ECO:0000256" key="7">
    <source>
        <dbReference type="ARBA" id="ARBA00047968"/>
    </source>
</evidence>
<dbReference type="EC" id="2.7.7.59" evidence="8"/>
<comment type="catalytic activity">
    <reaction evidence="7">
        <text>guanosine 3',5'-bis(diphosphate) + H2O = GDP + diphosphate + H(+)</text>
        <dbReference type="Rhea" id="RHEA:14253"/>
        <dbReference type="ChEBI" id="CHEBI:15377"/>
        <dbReference type="ChEBI" id="CHEBI:15378"/>
        <dbReference type="ChEBI" id="CHEBI:33019"/>
        <dbReference type="ChEBI" id="CHEBI:58189"/>
        <dbReference type="ChEBI" id="CHEBI:77828"/>
        <dbReference type="EC" id="3.1.7.2"/>
    </reaction>
</comment>
<comment type="catalytic activity">
    <reaction evidence="8">
        <text>[protein-PII]-uridylyl-L-tyrosine + H2O = [protein-PII]-L-tyrosine + UMP + H(+)</text>
        <dbReference type="Rhea" id="RHEA:48600"/>
        <dbReference type="Rhea" id="RHEA-COMP:12147"/>
        <dbReference type="Rhea" id="RHEA-COMP:12148"/>
        <dbReference type="ChEBI" id="CHEBI:15377"/>
        <dbReference type="ChEBI" id="CHEBI:15378"/>
        <dbReference type="ChEBI" id="CHEBI:46858"/>
        <dbReference type="ChEBI" id="CHEBI:57865"/>
        <dbReference type="ChEBI" id="CHEBI:90602"/>
    </reaction>
</comment>
<dbReference type="HAMAP" id="MF_00277">
    <property type="entry name" value="PII_uridylyl_transf"/>
    <property type="match status" value="1"/>
</dbReference>
<dbReference type="GO" id="GO:0008773">
    <property type="term" value="F:[protein-PII] uridylyltransferase activity"/>
    <property type="evidence" value="ECO:0007669"/>
    <property type="project" value="UniProtKB-UniRule"/>
</dbReference>
<dbReference type="PANTHER" id="PTHR47320:SF1">
    <property type="entry name" value="BIFUNCTIONAL URIDYLYLTRANSFERASE_URIDYLYL-REMOVING ENZYME"/>
    <property type="match status" value="1"/>
</dbReference>
<evidence type="ECO:0000256" key="5">
    <source>
        <dbReference type="ARBA" id="ARBA00022842"/>
    </source>
</evidence>
<gene>
    <name evidence="8" type="primary">glnD</name>
    <name evidence="11" type="ORF">BECKFW1821A_GA0114235_100334</name>
</gene>
<sequence>MNSPIDVFRNTLKTIRKTLQDRFFAGESAEILVRQQTEQIDVLLHRIWSQSLSSEISHIALVAVGGYGRGELHPGSDIDFLILLGEEADASTERQISEFITTLWDIGLEVGHSTRTLHECEIEARADITIATNLIEARLIEGSQVLFNALCECVRPDNIWPSREFFKAKWAEQQTRYHKFHDTANNLEPNIKEGPGGMRDIQMIGWVAKRHFGANTLRDLVERGFLTESEYQNLMVGQRFLWNVRFALHVLAGRREDRLLFDYQRALAEQFGYKDQDHHLAVEHFMKQYYRTIGELSRLNEMLLELFQEAILYADSPAEISPIGRRFQTRNGFLEVANDRVFKRYPFALLELFLILQQHPTLVGVRATTIRLIRDHRYLIDDKFRADIRARSLFIEILRQPYGITRVLRRMHRYGILGAYIPVFKNIIGQMQYDLFHVYTVDEHTLFVISNLRTFAAIDRLGKFALCAKVFAEIPKQELLYIAGLFHDIAKGRGGDHSTLGAEDARKFCLQHGFSQYDAMLVAWVVEHHLLLSMTAQRKDIHDPKVINDFAAKVRDRIHLDYLYLLTVADIRGTNPELWNDWRHVLLRDLYEATLLALRRGLENPIGQTERIAETKEEALDILQREGLLRDDARKARIEALWQSAGTDYFLRYRPNEIAWHARAITDGRNRLLPVVLVREGRAGIDIFVYTQDEDCLFQASTTILDRLHLTIQDARIVTADNGMTLNSYVVLEASGHTVVNEDAKNYQREIHDTLTRQLRRPRDAVSPISRRPKRQLRHFPTDTVVLFHENNANRHTIMEVSTGDRPGLLSRIAGTLIRCEMRLHKAKIATFGERAEDIFFITDKNNRPLSESVRECLHTKIIGELS</sequence>
<dbReference type="InterPro" id="IPR002912">
    <property type="entry name" value="ACT_dom"/>
</dbReference>
<dbReference type="GO" id="GO:0008893">
    <property type="term" value="F:guanosine-3',5'-bis(diphosphate) 3'-diphosphatase activity"/>
    <property type="evidence" value="ECO:0007669"/>
    <property type="project" value="UniProtKB-EC"/>
</dbReference>
<dbReference type="Pfam" id="PF08335">
    <property type="entry name" value="GlnD_UR_UTase"/>
    <property type="match status" value="1"/>
</dbReference>
<dbReference type="CDD" id="cd00077">
    <property type="entry name" value="HDc"/>
    <property type="match status" value="1"/>
</dbReference>
<dbReference type="InterPro" id="IPR043519">
    <property type="entry name" value="NT_sf"/>
</dbReference>
<dbReference type="EMBL" id="CAADEW010000003">
    <property type="protein sequence ID" value="VFJ43199.1"/>
    <property type="molecule type" value="Genomic_DNA"/>
</dbReference>
<dbReference type="PROSITE" id="PS51831">
    <property type="entry name" value="HD"/>
    <property type="match status" value="1"/>
</dbReference>
<comment type="caution">
    <text evidence="8">Lacks conserved residue(s) required for the propagation of feature annotation.</text>
</comment>
<evidence type="ECO:0000256" key="1">
    <source>
        <dbReference type="ARBA" id="ARBA00022679"/>
    </source>
</evidence>
<comment type="catalytic activity">
    <reaction evidence="8">
        <text>[protein-PII]-L-tyrosine + UTP = [protein-PII]-uridylyl-L-tyrosine + diphosphate</text>
        <dbReference type="Rhea" id="RHEA:13673"/>
        <dbReference type="Rhea" id="RHEA-COMP:12147"/>
        <dbReference type="Rhea" id="RHEA-COMP:12148"/>
        <dbReference type="ChEBI" id="CHEBI:33019"/>
        <dbReference type="ChEBI" id="CHEBI:46398"/>
        <dbReference type="ChEBI" id="CHEBI:46858"/>
        <dbReference type="ChEBI" id="CHEBI:90602"/>
        <dbReference type="EC" id="2.7.7.59"/>
    </reaction>
</comment>
<evidence type="ECO:0000256" key="8">
    <source>
        <dbReference type="HAMAP-Rule" id="MF_00277"/>
    </source>
</evidence>
<comment type="domain">
    <text evidence="8">Has four distinct domains: an N-terminal nucleotidyltransferase (NT) domain responsible for UTase activity, a central HD domain that encodes UR activity, and two C-terminal ACT domains that seem to have a role in glutamine sensing.</text>
</comment>
<dbReference type="GO" id="GO:0006808">
    <property type="term" value="P:regulation of nitrogen utilization"/>
    <property type="evidence" value="ECO:0007669"/>
    <property type="project" value="UniProtKB-UniRule"/>
</dbReference>
<evidence type="ECO:0000256" key="6">
    <source>
        <dbReference type="ARBA" id="ARBA00023268"/>
    </source>
</evidence>
<evidence type="ECO:0000259" key="9">
    <source>
        <dbReference type="PROSITE" id="PS51671"/>
    </source>
</evidence>
<name>A0A450RVQ8_9GAMM</name>
<keyword evidence="6 8" id="KW-0511">Multifunctional enzyme</keyword>
<dbReference type="SUPFAM" id="SSF109604">
    <property type="entry name" value="HD-domain/PDEase-like"/>
    <property type="match status" value="1"/>
</dbReference>
<dbReference type="EC" id="3.1.4.-" evidence="8"/>
<comment type="activity regulation">
    <text evidence="8">Uridylyltransferase (UTase) activity is inhibited by glutamine, while glutamine activates uridylyl-removing (UR) activity.</text>
</comment>
<dbReference type="PIRSF" id="PIRSF006288">
    <property type="entry name" value="PII_uridyltransf"/>
    <property type="match status" value="1"/>
</dbReference>
<dbReference type="Pfam" id="PF01966">
    <property type="entry name" value="HD"/>
    <property type="match status" value="1"/>
</dbReference>
<dbReference type="InterPro" id="IPR010043">
    <property type="entry name" value="UTase/UR"/>
</dbReference>
<keyword evidence="3" id="KW-0677">Repeat</keyword>
<dbReference type="SUPFAM" id="SSF55021">
    <property type="entry name" value="ACT-like"/>
    <property type="match status" value="1"/>
</dbReference>
<dbReference type="Pfam" id="PF01909">
    <property type="entry name" value="NTP_transf_2"/>
    <property type="match status" value="1"/>
</dbReference>
<dbReference type="NCBIfam" id="TIGR01693">
    <property type="entry name" value="UTase_glnD"/>
    <property type="match status" value="1"/>
</dbReference>
<protein>
    <recommendedName>
        <fullName evidence="8">Bifunctional uridylyltransferase/uridylyl-removing enzyme</fullName>
        <shortName evidence="8">UTase/UR</shortName>
    </recommendedName>
    <alternativeName>
        <fullName evidence="8">Bifunctional [protein-PII] modification enzyme</fullName>
    </alternativeName>
    <alternativeName>
        <fullName evidence="8">Bifunctional nitrogen sensor protein</fullName>
    </alternativeName>
    <domain>
        <recommendedName>
            <fullName evidence="8">[Protein-PII] uridylyltransferase</fullName>
            <shortName evidence="8">PII uridylyltransferase</shortName>
            <shortName evidence="8">UTase</shortName>
            <ecNumber evidence="8">2.7.7.59</ecNumber>
        </recommendedName>
    </domain>
    <domain>
        <recommendedName>
            <fullName evidence="8">[Protein-PII]-UMP uridylyl-removing enzyme</fullName>
            <shortName evidence="8">UR</shortName>
            <ecNumber evidence="8">3.1.4.-</ecNumber>
        </recommendedName>
    </domain>
</protein>
<dbReference type="GO" id="GO:0008081">
    <property type="term" value="F:phosphoric diester hydrolase activity"/>
    <property type="evidence" value="ECO:0007669"/>
    <property type="project" value="UniProtKB-UniRule"/>
</dbReference>
<accession>A0A450RVQ8</accession>
<evidence type="ECO:0000256" key="2">
    <source>
        <dbReference type="ARBA" id="ARBA00022695"/>
    </source>
</evidence>
<comment type="function">
    <text evidence="8">Modifies, by uridylylation and deuridylylation, the PII regulatory proteins (GlnB and homologs), in response to the nitrogen status of the cell that GlnD senses through the glutamine level. Under low glutamine levels, catalyzes the conversion of the PII proteins and UTP to PII-UMP and PPi, while under higher glutamine levels, GlnD hydrolyzes PII-UMP to PII and UMP (deuridylylation). Thus, controls uridylylation state and activity of the PII proteins, and plays an important role in the regulation of nitrogen metabolism.</text>
</comment>
<reference evidence="11" key="1">
    <citation type="submission" date="2019-02" db="EMBL/GenBank/DDBJ databases">
        <authorList>
            <person name="Gruber-Vodicka R. H."/>
            <person name="Seah K. B. B."/>
        </authorList>
    </citation>
    <scope>NUCLEOTIDE SEQUENCE</scope>
    <source>
        <strain evidence="11">BECK_BZ15</strain>
    </source>
</reference>
<dbReference type="InterPro" id="IPR003607">
    <property type="entry name" value="HD/PDEase_dom"/>
</dbReference>
<dbReference type="AlphaFoldDB" id="A0A450RVQ8"/>
<comment type="cofactor">
    <cofactor evidence="8">
        <name>Mg(2+)</name>
        <dbReference type="ChEBI" id="CHEBI:18420"/>
    </cofactor>
</comment>
<dbReference type="InterPro" id="IPR013546">
    <property type="entry name" value="PII_UdlTrfase/GS_AdlTrfase"/>
</dbReference>
<feature type="region of interest" description="Uridylyltransferase" evidence="8">
    <location>
        <begin position="1"/>
        <end position="322"/>
    </location>
</feature>
<dbReference type="InterPro" id="IPR045865">
    <property type="entry name" value="ACT-like_dom_sf"/>
</dbReference>
<feature type="domain" description="HD" evidence="10">
    <location>
        <begin position="441"/>
        <end position="563"/>
    </location>
</feature>
<keyword evidence="2 8" id="KW-0548">Nucleotidyltransferase</keyword>
<evidence type="ECO:0000313" key="11">
    <source>
        <dbReference type="EMBL" id="VFJ43199.1"/>
    </source>
</evidence>
<feature type="domain" description="ACT" evidence="9">
    <location>
        <begin position="798"/>
        <end position="867"/>
    </location>
</feature>
<dbReference type="PANTHER" id="PTHR47320">
    <property type="entry name" value="BIFUNCTIONAL URIDYLYLTRANSFERASE/URIDYLYL-REMOVING ENZYME"/>
    <property type="match status" value="1"/>
</dbReference>
<dbReference type="SUPFAM" id="SSF81593">
    <property type="entry name" value="Nucleotidyltransferase substrate binding subunit/domain"/>
    <property type="match status" value="1"/>
</dbReference>
<dbReference type="CDD" id="cd04899">
    <property type="entry name" value="ACT_ACR-UUR-like_2"/>
    <property type="match status" value="1"/>
</dbReference>
<feature type="domain" description="ACT" evidence="9">
    <location>
        <begin position="686"/>
        <end position="774"/>
    </location>
</feature>
<keyword evidence="1 8" id="KW-0808">Transferase</keyword>
<dbReference type="SMART" id="SM00471">
    <property type="entry name" value="HDc"/>
    <property type="match status" value="1"/>
</dbReference>
<dbReference type="CDD" id="cd04900">
    <property type="entry name" value="ACT_UUR-like_1"/>
    <property type="match status" value="1"/>
</dbReference>
<evidence type="ECO:0000256" key="3">
    <source>
        <dbReference type="ARBA" id="ARBA00022737"/>
    </source>
</evidence>
<evidence type="ECO:0000259" key="10">
    <source>
        <dbReference type="PROSITE" id="PS51831"/>
    </source>
</evidence>
<keyword evidence="4 8" id="KW-0378">Hydrolase</keyword>
<dbReference type="Gene3D" id="1.10.3090.10">
    <property type="entry name" value="cca-adding enzyme, domain 2"/>
    <property type="match status" value="1"/>
</dbReference>
<dbReference type="SUPFAM" id="SSF81301">
    <property type="entry name" value="Nucleotidyltransferase"/>
    <property type="match status" value="1"/>
</dbReference>
<organism evidence="11">
    <name type="scientific">Candidatus Kentrum sp. FW</name>
    <dbReference type="NCBI Taxonomy" id="2126338"/>
    <lineage>
        <taxon>Bacteria</taxon>
        <taxon>Pseudomonadati</taxon>
        <taxon>Pseudomonadota</taxon>
        <taxon>Gammaproteobacteria</taxon>
        <taxon>Candidatus Kentrum</taxon>
    </lineage>
</organism>
<dbReference type="InterPro" id="IPR006674">
    <property type="entry name" value="HD_domain"/>
</dbReference>
<dbReference type="InterPro" id="IPR002934">
    <property type="entry name" value="Polymerase_NTP_transf_dom"/>
</dbReference>
<evidence type="ECO:0000256" key="4">
    <source>
        <dbReference type="ARBA" id="ARBA00022801"/>
    </source>
</evidence>
<comment type="similarity">
    <text evidence="8">Belongs to the GlnD family.</text>
</comment>
<dbReference type="Gene3D" id="1.20.120.330">
    <property type="entry name" value="Nucleotidyltransferases domain 2"/>
    <property type="match status" value="1"/>
</dbReference>
<dbReference type="CDD" id="cd05401">
    <property type="entry name" value="NT_GlnE_GlnD_like"/>
    <property type="match status" value="1"/>
</dbReference>
<keyword evidence="5 8" id="KW-0460">Magnesium</keyword>